<dbReference type="Gene3D" id="3.30.1330.30">
    <property type="match status" value="1"/>
</dbReference>
<keyword evidence="2" id="KW-0689">Ribosomal protein</keyword>
<name>A0A5S5AQI0_9FIRM</name>
<feature type="domain" description="Ribosomal protein eL8/eL30/eS12/Gadd45" evidence="1">
    <location>
        <begin position="9"/>
        <end position="86"/>
    </location>
</feature>
<dbReference type="InterPro" id="IPR004038">
    <property type="entry name" value="Ribosomal_eL8/eL30/eS12/Gad45"/>
</dbReference>
<dbReference type="AlphaFoldDB" id="A0A5S5AQI0"/>
<dbReference type="OrthoDB" id="9794863at2"/>
<dbReference type="SUPFAM" id="SSF55315">
    <property type="entry name" value="L30e-like"/>
    <property type="match status" value="1"/>
</dbReference>
<accession>A0A5S5AQI0</accession>
<keyword evidence="2" id="KW-0687">Ribonucleoprotein</keyword>
<protein>
    <submittedName>
        <fullName evidence="2">Ribosomal protein L7Ae-like RNA K-turn-binding protein</fullName>
    </submittedName>
</protein>
<dbReference type="Pfam" id="PF01248">
    <property type="entry name" value="Ribosomal_L7Ae"/>
    <property type="match status" value="1"/>
</dbReference>
<dbReference type="Proteomes" id="UP000322294">
    <property type="component" value="Unassembled WGS sequence"/>
</dbReference>
<reference evidence="2 3" key="1">
    <citation type="submission" date="2019-07" db="EMBL/GenBank/DDBJ databases">
        <title>Genomic Encyclopedia of Type Strains, Phase I: the one thousand microbial genomes (KMG-I) project.</title>
        <authorList>
            <person name="Kyrpides N."/>
        </authorList>
    </citation>
    <scope>NUCLEOTIDE SEQUENCE [LARGE SCALE GENOMIC DNA]</scope>
    <source>
        <strain evidence="2 3">DSM 16647</strain>
    </source>
</reference>
<keyword evidence="3" id="KW-1185">Reference proteome</keyword>
<organism evidence="2 3">
    <name type="scientific">Thermosediminibacter litoriperuensis</name>
    <dbReference type="NCBI Taxonomy" id="291989"/>
    <lineage>
        <taxon>Bacteria</taxon>
        <taxon>Bacillati</taxon>
        <taxon>Bacillota</taxon>
        <taxon>Clostridia</taxon>
        <taxon>Thermosediminibacterales</taxon>
        <taxon>Thermosediminibacteraceae</taxon>
        <taxon>Thermosediminibacter</taxon>
    </lineage>
</organism>
<comment type="caution">
    <text evidence="2">The sequence shown here is derived from an EMBL/GenBank/DDBJ whole genome shotgun (WGS) entry which is preliminary data.</text>
</comment>
<sequence length="126" mass="13923">MRPCDIPPLLGIAQKAGKIVSGQETVERAIFSGKVRLVIISEDASINTRDRFSSLCRSRGVNYIVFGHSEILGRSIGRDGRKVIGVIDRCFSEEILKRFNAIKSTEVGYIVENKSVRTGEKVGNIQ</sequence>
<gene>
    <name evidence="2" type="ORF">LZ11_01360</name>
</gene>
<dbReference type="GO" id="GO:0005840">
    <property type="term" value="C:ribosome"/>
    <property type="evidence" value="ECO:0007669"/>
    <property type="project" value="UniProtKB-KW"/>
</dbReference>
<dbReference type="EMBL" id="VNHO01000012">
    <property type="protein sequence ID" value="TYP54293.1"/>
    <property type="molecule type" value="Genomic_DNA"/>
</dbReference>
<dbReference type="InterPro" id="IPR029064">
    <property type="entry name" value="Ribosomal_eL30-like_sf"/>
</dbReference>
<dbReference type="RefSeq" id="WP_148867120.1">
    <property type="nucleotide sequence ID" value="NZ_VNHO01000012.1"/>
</dbReference>
<proteinExistence type="predicted"/>
<evidence type="ECO:0000313" key="2">
    <source>
        <dbReference type="EMBL" id="TYP54293.1"/>
    </source>
</evidence>
<evidence type="ECO:0000313" key="3">
    <source>
        <dbReference type="Proteomes" id="UP000322294"/>
    </source>
</evidence>
<evidence type="ECO:0000259" key="1">
    <source>
        <dbReference type="Pfam" id="PF01248"/>
    </source>
</evidence>